<dbReference type="Gene3D" id="1.25.40.10">
    <property type="entry name" value="Tetratricopeptide repeat domain"/>
    <property type="match status" value="1"/>
</dbReference>
<name>A0A087ADV9_9BIFI</name>
<evidence type="ECO:0000313" key="2">
    <source>
        <dbReference type="EMBL" id="KFI56959.1"/>
    </source>
</evidence>
<dbReference type="InterPro" id="IPR011990">
    <property type="entry name" value="TPR-like_helical_dom_sf"/>
</dbReference>
<evidence type="ECO:0000259" key="1">
    <source>
        <dbReference type="Pfam" id="PF00085"/>
    </source>
</evidence>
<sequence length="315" mass="33330">MAQDFKPGISLAGAVDLEGLKHQTKAEPGQAGGAPAAGGYVIDVTENNFQAMVESSTTFPIVLLMWVETDDRCFPMARALGDAIDGMNGQLQLARVDVAKDPAIAQAFGVQGAPALFALIAGRPMPILQGIPTDEELQQITTHVLPQLVQVAAQAGVTGTAPHIEPAAGADDALPAKTQVPPAHAEAHRLAQEGDYAGAAAAYEQVLEADPSDELARRERAKALLLARSADADVRAVRQAAAGAPDDLEAQLAVADVDMIGGQIDDAFGRLLDFAAAHRDQMDPVRERLLEYFLIPDAGDERVSRARRRLATMMY</sequence>
<dbReference type="Pfam" id="PF00085">
    <property type="entry name" value="Thioredoxin"/>
    <property type="match status" value="1"/>
</dbReference>
<dbReference type="EMBL" id="JGYU01000007">
    <property type="protein sequence ID" value="KFI56959.1"/>
    <property type="molecule type" value="Genomic_DNA"/>
</dbReference>
<gene>
    <name evidence="2" type="ORF">BCHO_0633</name>
</gene>
<accession>A0A087ADV9</accession>
<dbReference type="SUPFAM" id="SSF48452">
    <property type="entry name" value="TPR-like"/>
    <property type="match status" value="1"/>
</dbReference>
<dbReference type="GO" id="GO:0006950">
    <property type="term" value="P:response to stress"/>
    <property type="evidence" value="ECO:0007669"/>
    <property type="project" value="UniProtKB-ARBA"/>
</dbReference>
<protein>
    <submittedName>
        <fullName evidence="2">Thioredoxin</fullName>
    </submittedName>
</protein>
<dbReference type="eggNOG" id="COG3118">
    <property type="taxonomic scope" value="Bacteria"/>
</dbReference>
<dbReference type="SUPFAM" id="SSF52833">
    <property type="entry name" value="Thioredoxin-like"/>
    <property type="match status" value="1"/>
</dbReference>
<organism evidence="2 3">
    <name type="scientific">Bifidobacterium choerinum</name>
    <dbReference type="NCBI Taxonomy" id="35760"/>
    <lineage>
        <taxon>Bacteria</taxon>
        <taxon>Bacillati</taxon>
        <taxon>Actinomycetota</taxon>
        <taxon>Actinomycetes</taxon>
        <taxon>Bifidobacteriales</taxon>
        <taxon>Bifidobacteriaceae</taxon>
        <taxon>Bifidobacterium</taxon>
    </lineage>
</organism>
<dbReference type="Proteomes" id="UP000028995">
    <property type="component" value="Unassembled WGS sequence"/>
</dbReference>
<dbReference type="RefSeq" id="WP_029675231.1">
    <property type="nucleotide sequence ID" value="NZ_JBQKLO010000026.1"/>
</dbReference>
<keyword evidence="3" id="KW-1185">Reference proteome</keyword>
<dbReference type="Pfam" id="PF14561">
    <property type="entry name" value="TPR_20"/>
    <property type="match status" value="1"/>
</dbReference>
<dbReference type="STRING" id="35760.BCHO_0633"/>
<feature type="domain" description="Thioredoxin" evidence="1">
    <location>
        <begin position="41"/>
        <end position="140"/>
    </location>
</feature>
<proteinExistence type="predicted"/>
<evidence type="ECO:0000313" key="3">
    <source>
        <dbReference type="Proteomes" id="UP000028995"/>
    </source>
</evidence>
<comment type="caution">
    <text evidence="2">The sequence shown here is derived from an EMBL/GenBank/DDBJ whole genome shotgun (WGS) entry which is preliminary data.</text>
</comment>
<dbReference type="Gene3D" id="3.40.30.10">
    <property type="entry name" value="Glutaredoxin"/>
    <property type="match status" value="1"/>
</dbReference>
<dbReference type="InterPro" id="IPR013766">
    <property type="entry name" value="Thioredoxin_domain"/>
</dbReference>
<reference evidence="2 3" key="1">
    <citation type="submission" date="2014-03" db="EMBL/GenBank/DDBJ databases">
        <title>Genomics of Bifidobacteria.</title>
        <authorList>
            <person name="Ventura M."/>
            <person name="Milani C."/>
            <person name="Lugli G.A."/>
        </authorList>
    </citation>
    <scope>NUCLEOTIDE SEQUENCE [LARGE SCALE GENOMIC DNA]</scope>
    <source>
        <strain evidence="2 3">LMG 10510</strain>
    </source>
</reference>
<dbReference type="OrthoDB" id="5181746at2"/>
<dbReference type="AlphaFoldDB" id="A0A087ADV9"/>
<dbReference type="InterPro" id="IPR036249">
    <property type="entry name" value="Thioredoxin-like_sf"/>
</dbReference>